<evidence type="ECO:0000313" key="13">
    <source>
        <dbReference type="EMBL" id="KAK1660337.1"/>
    </source>
</evidence>
<feature type="domain" description="MSP" evidence="12">
    <location>
        <begin position="1129"/>
        <end position="1247"/>
    </location>
</feature>
<dbReference type="SUPFAM" id="SSF49354">
    <property type="entry name" value="PapD-like"/>
    <property type="match status" value="8"/>
</dbReference>
<dbReference type="InterPro" id="IPR013783">
    <property type="entry name" value="Ig-like_fold"/>
</dbReference>
<dbReference type="PANTHER" id="PTHR10809">
    <property type="entry name" value="VESICLE-ASSOCIATED MEMBRANE PROTEIN-ASSOCIATED PROTEIN"/>
    <property type="match status" value="1"/>
</dbReference>
<dbReference type="EMBL" id="JAUUTY010000003">
    <property type="protein sequence ID" value="KAK1660337.1"/>
    <property type="molecule type" value="Genomic_DNA"/>
</dbReference>
<keyword evidence="8" id="KW-1133">Transmembrane helix</keyword>
<feature type="domain" description="MSP" evidence="12">
    <location>
        <begin position="498"/>
        <end position="616"/>
    </location>
</feature>
<dbReference type="PROSITE" id="PS50202">
    <property type="entry name" value="MSP"/>
    <property type="match status" value="7"/>
</dbReference>
<dbReference type="Pfam" id="PF00069">
    <property type="entry name" value="Pkinase"/>
    <property type="match status" value="1"/>
</dbReference>
<evidence type="ECO:0000313" key="14">
    <source>
        <dbReference type="Proteomes" id="UP001231189"/>
    </source>
</evidence>
<evidence type="ECO:0000256" key="4">
    <source>
        <dbReference type="ARBA" id="ARBA00022692"/>
    </source>
</evidence>
<feature type="domain" description="MSP" evidence="12">
    <location>
        <begin position="749"/>
        <end position="870"/>
    </location>
</feature>
<evidence type="ECO:0000256" key="9">
    <source>
        <dbReference type="ARBA" id="ARBA00023136"/>
    </source>
</evidence>
<feature type="binding site" evidence="10">
    <location>
        <position position="61"/>
    </location>
    <ligand>
        <name>ATP</name>
        <dbReference type="ChEBI" id="CHEBI:30616"/>
    </ligand>
</feature>
<name>A0AAD8WF50_LOLMU</name>
<feature type="domain" description="MSP" evidence="12">
    <location>
        <begin position="332"/>
        <end position="452"/>
    </location>
</feature>
<evidence type="ECO:0000256" key="8">
    <source>
        <dbReference type="ARBA" id="ARBA00022989"/>
    </source>
</evidence>
<dbReference type="InterPro" id="IPR008271">
    <property type="entry name" value="Ser/Thr_kinase_AS"/>
</dbReference>
<dbReference type="GO" id="GO:0061817">
    <property type="term" value="P:endoplasmic reticulum-plasma membrane tethering"/>
    <property type="evidence" value="ECO:0007669"/>
    <property type="project" value="TreeGrafter"/>
</dbReference>
<evidence type="ECO:0000259" key="12">
    <source>
        <dbReference type="PROSITE" id="PS50202"/>
    </source>
</evidence>
<protein>
    <submittedName>
        <fullName evidence="13">Uncharacterized protein</fullName>
    </submittedName>
</protein>
<reference evidence="13" key="1">
    <citation type="submission" date="2023-07" db="EMBL/GenBank/DDBJ databases">
        <title>A chromosome-level genome assembly of Lolium multiflorum.</title>
        <authorList>
            <person name="Chen Y."/>
            <person name="Copetti D."/>
            <person name="Kolliker R."/>
            <person name="Studer B."/>
        </authorList>
    </citation>
    <scope>NUCLEOTIDE SEQUENCE</scope>
    <source>
        <strain evidence="13">02402/16</strain>
        <tissue evidence="13">Leaf</tissue>
    </source>
</reference>
<dbReference type="InterPro" id="IPR011009">
    <property type="entry name" value="Kinase-like_dom_sf"/>
</dbReference>
<dbReference type="FunFam" id="3.30.200.20:FF:000465">
    <property type="entry name" value="Cysteine-rich receptor-like protein kinase 6"/>
    <property type="match status" value="1"/>
</dbReference>
<dbReference type="Gene3D" id="2.60.40.10">
    <property type="entry name" value="Immunoglobulins"/>
    <property type="match status" value="8"/>
</dbReference>
<evidence type="ECO:0000256" key="3">
    <source>
        <dbReference type="ARBA" id="ARBA00022679"/>
    </source>
</evidence>
<evidence type="ECO:0000256" key="10">
    <source>
        <dbReference type="PROSITE-ProRule" id="PRU10141"/>
    </source>
</evidence>
<keyword evidence="9" id="KW-0472">Membrane</keyword>
<comment type="similarity">
    <text evidence="2">Belongs to the VAMP-associated protein (VAP) (TC 9.B.17) family.</text>
</comment>
<keyword evidence="3" id="KW-0808">Transferase</keyword>
<dbReference type="SUPFAM" id="SSF56112">
    <property type="entry name" value="Protein kinase-like (PK-like)"/>
    <property type="match status" value="1"/>
</dbReference>
<dbReference type="InterPro" id="IPR016763">
    <property type="entry name" value="VAP"/>
</dbReference>
<dbReference type="Pfam" id="PF00635">
    <property type="entry name" value="Motile_Sperm"/>
    <property type="match status" value="5"/>
</dbReference>
<feature type="domain" description="MSP" evidence="12">
    <location>
        <begin position="623"/>
        <end position="739"/>
    </location>
</feature>
<dbReference type="GO" id="GO:0005886">
    <property type="term" value="C:plasma membrane"/>
    <property type="evidence" value="ECO:0007669"/>
    <property type="project" value="TreeGrafter"/>
</dbReference>
<dbReference type="Gene3D" id="1.10.510.10">
    <property type="entry name" value="Transferase(Phosphotransferase) domain 1"/>
    <property type="match status" value="1"/>
</dbReference>
<organism evidence="13 14">
    <name type="scientific">Lolium multiflorum</name>
    <name type="common">Italian ryegrass</name>
    <name type="synonym">Lolium perenne subsp. multiflorum</name>
    <dbReference type="NCBI Taxonomy" id="4521"/>
    <lineage>
        <taxon>Eukaryota</taxon>
        <taxon>Viridiplantae</taxon>
        <taxon>Streptophyta</taxon>
        <taxon>Embryophyta</taxon>
        <taxon>Tracheophyta</taxon>
        <taxon>Spermatophyta</taxon>
        <taxon>Magnoliopsida</taxon>
        <taxon>Liliopsida</taxon>
        <taxon>Poales</taxon>
        <taxon>Poaceae</taxon>
        <taxon>BOP clade</taxon>
        <taxon>Pooideae</taxon>
        <taxon>Poodae</taxon>
        <taxon>Poeae</taxon>
        <taxon>Poeae Chloroplast Group 2 (Poeae type)</taxon>
        <taxon>Loliodinae</taxon>
        <taxon>Loliinae</taxon>
        <taxon>Lolium</taxon>
    </lineage>
</organism>
<dbReference type="GO" id="GO:0005789">
    <property type="term" value="C:endoplasmic reticulum membrane"/>
    <property type="evidence" value="ECO:0007669"/>
    <property type="project" value="InterPro"/>
</dbReference>
<evidence type="ECO:0000256" key="1">
    <source>
        <dbReference type="ARBA" id="ARBA00004211"/>
    </source>
</evidence>
<dbReference type="PANTHER" id="PTHR10809:SF6">
    <property type="entry name" value="AT11025P-RELATED"/>
    <property type="match status" value="1"/>
</dbReference>
<dbReference type="InterPro" id="IPR008962">
    <property type="entry name" value="PapD-like_sf"/>
</dbReference>
<evidence type="ECO:0000256" key="2">
    <source>
        <dbReference type="ARBA" id="ARBA00008932"/>
    </source>
</evidence>
<dbReference type="GO" id="GO:0004672">
    <property type="term" value="F:protein kinase activity"/>
    <property type="evidence" value="ECO:0007669"/>
    <property type="project" value="InterPro"/>
</dbReference>
<dbReference type="PROSITE" id="PS00108">
    <property type="entry name" value="PROTEIN_KINASE_ST"/>
    <property type="match status" value="1"/>
</dbReference>
<comment type="caution">
    <text evidence="13">The sequence shown here is derived from an EMBL/GenBank/DDBJ whole genome shotgun (WGS) entry which is preliminary data.</text>
</comment>
<dbReference type="SMART" id="SM00220">
    <property type="entry name" value="S_TKc"/>
    <property type="match status" value="1"/>
</dbReference>
<keyword evidence="14" id="KW-1185">Reference proteome</keyword>
<dbReference type="InterPro" id="IPR000719">
    <property type="entry name" value="Prot_kinase_dom"/>
</dbReference>
<evidence type="ECO:0000256" key="6">
    <source>
        <dbReference type="ARBA" id="ARBA00022777"/>
    </source>
</evidence>
<dbReference type="InterPro" id="IPR017441">
    <property type="entry name" value="Protein_kinase_ATP_BS"/>
</dbReference>
<keyword evidence="4" id="KW-0812">Transmembrane</keyword>
<keyword evidence="7 10" id="KW-0067">ATP-binding</keyword>
<dbReference type="GO" id="GO:0090158">
    <property type="term" value="P:endoplasmic reticulum membrane organization"/>
    <property type="evidence" value="ECO:0007669"/>
    <property type="project" value="TreeGrafter"/>
</dbReference>
<proteinExistence type="inferred from homology"/>
<dbReference type="Proteomes" id="UP001231189">
    <property type="component" value="Unassembled WGS sequence"/>
</dbReference>
<evidence type="ECO:0000259" key="11">
    <source>
        <dbReference type="PROSITE" id="PS50011"/>
    </source>
</evidence>
<feature type="domain" description="MSP" evidence="12">
    <location>
        <begin position="1381"/>
        <end position="1510"/>
    </location>
</feature>
<dbReference type="Gene3D" id="3.30.200.20">
    <property type="entry name" value="Phosphorylase Kinase, domain 1"/>
    <property type="match status" value="1"/>
</dbReference>
<evidence type="ECO:0000256" key="5">
    <source>
        <dbReference type="ARBA" id="ARBA00022741"/>
    </source>
</evidence>
<sequence length="1510" mass="171807">MESRNVKLLELIFDGSIKPRDVKLSALESITENFSKERVIGEGGFATVYKGILRNGEVAVKRIKSNQTINEKLFRREVNSLLNVSHKNIVRFLGFCSHTEHKALDCKGSGEYIYAEDRERILCFEYINNGSLEKYTADELRGLPWDTRVLVIKGICEGLQYLHIEKHIIHRDLKPANILIDNNMVAKITDFGLSRMEENMQTTSIARISSPGYTAPEYIDKGEMSAKYDVYSLGIIIIELVTGSRNIPDSNNVLRRWRHRLRKSGKETPFIYQQIAKLIEIGLLCQEKDPYKRPSISDVIRDINELESIDRQISNANESTAEQISPYLEDDMLGIEPLELHFPFELSTQISSSIELTNKTNAYIAFSIQTTSPLPYFIQPKKDIVAPFSKYSVNITLQSLDKAPQDRGCIGDFIVRSTKVNASLLSEDITDDTFTIEEGKLVDEVNLTITYKAEVPEVDVAIGSLIISDKRNLHGPQESDVRPTEAESKIISSTSVELIKFEPPEVSFSFLPSKCLLSSIKIVNITDSHIGFNTDVEETNVALYTTEPQCGVLPPWSTQELVITRVAKEEPAELEDIECKDKYFVWSFFVAEDVNTNDLTRYMPKTERKELPIVFTETSSNELIKFDPPELYLPLLPDQRVLSSAKIVNITDQYIGFSICTKKSNSARYYTNPSEGILPPLSTKALLVKMIAEQKELEESQCKDKFLMWNGIVTENMKASDVIDNMSETKCTTLPIVLTKASSLLSDDLIQFDPPELHFPFLPNKKVLTSIKIVNLTDYNVGFNTYSRPTNAAWYHTEPPRGVLPPRSTQKLMVTREQKEDAFKDNQYDDNYFVWKSIVSDGVKDNELSDYMGDQESKELPIILDKISSSISGELIQLDPAELCLPALLNTIKMFNVSVVNTTDFYVAFHAYGMHRTAPRDRVSMEKGILPPRSTKRLILSGGINETVLEAMEPLSDHFVWNRVVTERVESGDIINYMVEEESKKLPFVLTKANPCTSNELIHFDPPELSLPFMPNMPLVFSVNIVNNTDYSVGFNTSVLLTNVGIYSQSPLATVMPPRSTQRLVLKRTAEKKEEEDMQCKDKIFLSSILVSEGFEVSDVIDYIDYNRHGGKEFPIVYKMISSSISDELIQFDPPDLHFPFVPNKKVLSLIKIVNLTDYNVGFNTLTMRANAALYYTRPNRGILPPRSTQKLMVTREQKQDALKDKLFDDKYFVWNGIVSDGVEDSELINYMDVEESKELPIILDEASPCTADELIIFDPPELSLPFIPNKPLLFSANIVNNTDYYVCYRRYHPETNIGVYYTHPEDGVLPPRSTQRLIVKRVPEKKEQHDMQCEDKFFLWSCLVTEGVQANDISYWMSYEESKELPIVYRKTNLCTSDELIQLDPPQLPFPFSTKKSLSRLRFKIVNVTHHSVGFSIWSRPHEDNSAWYGIEPLSGILPPHAAQTIKVTGTLKENVTDDMQCKDKIFVWNGVVTEGVEASDVNLYWKDGDKELPVVLTKAKEKKFWQWS</sequence>
<feature type="domain" description="Protein kinase" evidence="11">
    <location>
        <begin position="34"/>
        <end position="307"/>
    </location>
</feature>
<gene>
    <name evidence="13" type="ORF">QYE76_048496</name>
</gene>
<accession>A0AAD8WF50</accession>
<keyword evidence="5 10" id="KW-0547">Nucleotide-binding</keyword>
<keyword evidence="6" id="KW-0418">Kinase</keyword>
<feature type="domain" description="MSP" evidence="12">
    <location>
        <begin position="1255"/>
        <end position="1378"/>
    </location>
</feature>
<dbReference type="PROSITE" id="PS50011">
    <property type="entry name" value="PROTEIN_KINASE_DOM"/>
    <property type="match status" value="1"/>
</dbReference>
<evidence type="ECO:0000256" key="7">
    <source>
        <dbReference type="ARBA" id="ARBA00022840"/>
    </source>
</evidence>
<comment type="subcellular location">
    <subcellularLocation>
        <location evidence="1">Membrane</location>
        <topology evidence="1">Single-pass type IV membrane protein</topology>
    </subcellularLocation>
</comment>
<dbReference type="PROSITE" id="PS00107">
    <property type="entry name" value="PROTEIN_KINASE_ATP"/>
    <property type="match status" value="1"/>
</dbReference>
<dbReference type="GO" id="GO:0005524">
    <property type="term" value="F:ATP binding"/>
    <property type="evidence" value="ECO:0007669"/>
    <property type="project" value="UniProtKB-UniRule"/>
</dbReference>
<dbReference type="InterPro" id="IPR000535">
    <property type="entry name" value="MSP_dom"/>
</dbReference>